<evidence type="ECO:0000256" key="5">
    <source>
        <dbReference type="SAM" id="MobiDB-lite"/>
    </source>
</evidence>
<evidence type="ECO:0000259" key="6">
    <source>
        <dbReference type="PROSITE" id="PS50109"/>
    </source>
</evidence>
<dbReference type="SUPFAM" id="SSF47384">
    <property type="entry name" value="Homodimeric domain of signal transducing histidine kinase"/>
    <property type="match status" value="1"/>
</dbReference>
<evidence type="ECO:0000256" key="3">
    <source>
        <dbReference type="ARBA" id="ARBA00012438"/>
    </source>
</evidence>
<dbReference type="SMART" id="SM00388">
    <property type="entry name" value="HisKA"/>
    <property type="match status" value="1"/>
</dbReference>
<evidence type="ECO:0000313" key="8">
    <source>
        <dbReference type="Proteomes" id="UP001500621"/>
    </source>
</evidence>
<dbReference type="Gene3D" id="3.30.565.10">
    <property type="entry name" value="Histidine kinase-like ATPase, C-terminal domain"/>
    <property type="match status" value="1"/>
</dbReference>
<dbReference type="SUPFAM" id="SSF48295">
    <property type="entry name" value="TrpR-like"/>
    <property type="match status" value="1"/>
</dbReference>
<dbReference type="PROSITE" id="PS50109">
    <property type="entry name" value="HIS_KIN"/>
    <property type="match status" value="1"/>
</dbReference>
<feature type="domain" description="Histidine kinase" evidence="6">
    <location>
        <begin position="95"/>
        <end position="295"/>
    </location>
</feature>
<dbReference type="EMBL" id="BAABIM010000003">
    <property type="protein sequence ID" value="GAA4692754.1"/>
    <property type="molecule type" value="Genomic_DNA"/>
</dbReference>
<comment type="caution">
    <text evidence="7">The sequence shown here is derived from an EMBL/GenBank/DDBJ whole genome shotgun (WGS) entry which is preliminary data.</text>
</comment>
<dbReference type="Proteomes" id="UP001500621">
    <property type="component" value="Unassembled WGS sequence"/>
</dbReference>
<dbReference type="SUPFAM" id="SSF55874">
    <property type="entry name" value="ATPase domain of HSP90 chaperone/DNA topoisomerase II/histidine kinase"/>
    <property type="match status" value="1"/>
</dbReference>
<dbReference type="InterPro" id="IPR036097">
    <property type="entry name" value="HisK_dim/P_sf"/>
</dbReference>
<dbReference type="InterPro" id="IPR005467">
    <property type="entry name" value="His_kinase_dom"/>
</dbReference>
<dbReference type="InterPro" id="IPR036890">
    <property type="entry name" value="HATPase_C_sf"/>
</dbReference>
<dbReference type="SMART" id="SM00387">
    <property type="entry name" value="HATPase_c"/>
    <property type="match status" value="1"/>
</dbReference>
<keyword evidence="4" id="KW-0418">Kinase</keyword>
<comment type="catalytic activity">
    <reaction evidence="1">
        <text>ATP + protein L-histidine = ADP + protein N-phospho-L-histidine.</text>
        <dbReference type="EC" id="2.7.13.3"/>
    </reaction>
</comment>
<sequence>MVAVPDGTTPPRALPLRGRVRGLPGGRATEPPDLRVSAVLEVLAGEPVAEVAVRWSVDVALLHRWVRAFTDAGTAAVTNRPEGHIARQRDRFLAAFAHEVRSPLTVAQGWVGLLLDDELPADDVRASVQRLHEALGRLAERTFDVELLAAASLGLLRPRRERIGVATLISSLPDAVPEVDGAVSGLAVEVDPELFPRVLRDLWWAASLLPAPRARRVEVGVDGPWIELRVVREGEPIPPAALQALFEPFDLGDDASGITIGLYLARALAVAHGGSIGVEQDDVQTALWVRVPLPQHDSGSTTPPRGDTP</sequence>
<dbReference type="PANTHER" id="PTHR45569">
    <property type="entry name" value="SENSOR PROTEIN KDPD"/>
    <property type="match status" value="1"/>
</dbReference>
<feature type="region of interest" description="Disordered" evidence="5">
    <location>
        <begin position="1"/>
        <end position="28"/>
    </location>
</feature>
<evidence type="ECO:0000256" key="1">
    <source>
        <dbReference type="ARBA" id="ARBA00000085"/>
    </source>
</evidence>
<gene>
    <name evidence="7" type="ORF">GCM10023226_33380</name>
</gene>
<dbReference type="InterPro" id="IPR010921">
    <property type="entry name" value="Trp_repressor/repl_initiator"/>
</dbReference>
<protein>
    <recommendedName>
        <fullName evidence="3">histidine kinase</fullName>
        <ecNumber evidence="3">2.7.13.3</ecNumber>
    </recommendedName>
</protein>
<accession>A0ABP8WR90</accession>
<dbReference type="PANTHER" id="PTHR45569:SF1">
    <property type="entry name" value="SENSOR PROTEIN KDPD"/>
    <property type="match status" value="1"/>
</dbReference>
<dbReference type="CDD" id="cd00082">
    <property type="entry name" value="HisKA"/>
    <property type="match status" value="1"/>
</dbReference>
<dbReference type="InterPro" id="IPR003661">
    <property type="entry name" value="HisK_dim/P_dom"/>
</dbReference>
<organism evidence="7 8">
    <name type="scientific">Nocardioides nanhaiensis</name>
    <dbReference type="NCBI Taxonomy" id="1476871"/>
    <lineage>
        <taxon>Bacteria</taxon>
        <taxon>Bacillati</taxon>
        <taxon>Actinomycetota</taxon>
        <taxon>Actinomycetes</taxon>
        <taxon>Propionibacteriales</taxon>
        <taxon>Nocardioidaceae</taxon>
        <taxon>Nocardioides</taxon>
    </lineage>
</organism>
<proteinExistence type="predicted"/>
<evidence type="ECO:0000256" key="4">
    <source>
        <dbReference type="ARBA" id="ARBA00022777"/>
    </source>
</evidence>
<reference evidence="8" key="1">
    <citation type="journal article" date="2019" name="Int. J. Syst. Evol. Microbiol.">
        <title>The Global Catalogue of Microorganisms (GCM) 10K type strain sequencing project: providing services to taxonomists for standard genome sequencing and annotation.</title>
        <authorList>
            <consortium name="The Broad Institute Genomics Platform"/>
            <consortium name="The Broad Institute Genome Sequencing Center for Infectious Disease"/>
            <person name="Wu L."/>
            <person name="Ma J."/>
        </authorList>
    </citation>
    <scope>NUCLEOTIDE SEQUENCE [LARGE SCALE GENOMIC DNA]</scope>
    <source>
        <strain evidence="8">JCM 18127</strain>
    </source>
</reference>
<name>A0ABP8WR90_9ACTN</name>
<comment type="subcellular location">
    <subcellularLocation>
        <location evidence="2">Cell membrane</location>
    </subcellularLocation>
</comment>
<dbReference type="InterPro" id="IPR003594">
    <property type="entry name" value="HATPase_dom"/>
</dbReference>
<dbReference type="Pfam" id="PF00512">
    <property type="entry name" value="HisKA"/>
    <property type="match status" value="1"/>
</dbReference>
<dbReference type="EC" id="2.7.13.3" evidence="3"/>
<dbReference type="InterPro" id="IPR052023">
    <property type="entry name" value="Histidine_kinase_KdpD"/>
</dbReference>
<dbReference type="Pfam" id="PF02518">
    <property type="entry name" value="HATPase_c"/>
    <property type="match status" value="1"/>
</dbReference>
<keyword evidence="8" id="KW-1185">Reference proteome</keyword>
<keyword evidence="4" id="KW-0808">Transferase</keyword>
<dbReference type="Gene3D" id="1.10.287.130">
    <property type="match status" value="1"/>
</dbReference>
<evidence type="ECO:0000256" key="2">
    <source>
        <dbReference type="ARBA" id="ARBA00004236"/>
    </source>
</evidence>
<evidence type="ECO:0000313" key="7">
    <source>
        <dbReference type="EMBL" id="GAA4692754.1"/>
    </source>
</evidence>